<evidence type="ECO:0000313" key="3">
    <source>
        <dbReference type="Proteomes" id="UP000077521"/>
    </source>
</evidence>
<dbReference type="AlphaFoldDB" id="A0A8T8SJG7"/>
<gene>
    <name evidence="2" type="ORF">A4X13_0g7418</name>
</gene>
<dbReference type="Proteomes" id="UP000077521">
    <property type="component" value="Unassembled WGS sequence"/>
</dbReference>
<reference evidence="2" key="2">
    <citation type="journal article" date="2019" name="IMA Fungus">
        <title>Genome sequencing and comparison of five Tilletia species to identify candidate genes for the detection of regulated species infecting wheat.</title>
        <authorList>
            <person name="Nguyen H.D.T."/>
            <person name="Sultana T."/>
            <person name="Kesanakurti P."/>
            <person name="Hambleton S."/>
        </authorList>
    </citation>
    <scope>NUCLEOTIDE SEQUENCE</scope>
    <source>
        <strain evidence="2">DAOMC 236416</strain>
    </source>
</reference>
<accession>A0A8T8SJG7</accession>
<dbReference type="EMBL" id="LWDF02000911">
    <property type="protein sequence ID" value="KAE8241431.1"/>
    <property type="molecule type" value="Genomic_DNA"/>
</dbReference>
<evidence type="ECO:0000256" key="1">
    <source>
        <dbReference type="SAM" id="MobiDB-lite"/>
    </source>
</evidence>
<feature type="region of interest" description="Disordered" evidence="1">
    <location>
        <begin position="97"/>
        <end position="121"/>
    </location>
</feature>
<comment type="caution">
    <text evidence="2">The sequence shown here is derived from an EMBL/GenBank/DDBJ whole genome shotgun (WGS) entry which is preliminary data.</text>
</comment>
<feature type="compositionally biased region" description="Low complexity" evidence="1">
    <location>
        <begin position="62"/>
        <end position="73"/>
    </location>
</feature>
<name>A0A8T8SJG7_9BASI</name>
<protein>
    <submittedName>
        <fullName evidence="2">Uncharacterized protein</fullName>
    </submittedName>
</protein>
<sequence>MSVSVLASPSTSASSVAGPEPLVVRYYALALDRSGSLLLPLVRVPPRNRQLNACIHPRGRTSPSRSLKSPLRSEPARIGPRQVGLSFSRIWWRGTKERSASKAKPRRPKAPSSYAKAVTKEDVPEEGTIEWRAQNFDESQRAAAERLIQQARDAAAKLAEESNNVGPNAASAACVAAANVASKVDSASSNAASAPMDAASLTAATAVKPLSKVSSVATEAASKAFAAFTKVASAATDTTSSAAFASSSATE</sequence>
<proteinExistence type="predicted"/>
<organism evidence="2 3">
    <name type="scientific">Tilletia indica</name>
    <dbReference type="NCBI Taxonomy" id="43049"/>
    <lineage>
        <taxon>Eukaryota</taxon>
        <taxon>Fungi</taxon>
        <taxon>Dikarya</taxon>
        <taxon>Basidiomycota</taxon>
        <taxon>Ustilaginomycotina</taxon>
        <taxon>Exobasidiomycetes</taxon>
        <taxon>Tilletiales</taxon>
        <taxon>Tilletiaceae</taxon>
        <taxon>Tilletia</taxon>
    </lineage>
</organism>
<evidence type="ECO:0000313" key="2">
    <source>
        <dbReference type="EMBL" id="KAE8241431.1"/>
    </source>
</evidence>
<reference evidence="2" key="1">
    <citation type="submission" date="2016-04" db="EMBL/GenBank/DDBJ databases">
        <authorList>
            <person name="Nguyen H.D."/>
            <person name="Samba Siva P."/>
            <person name="Cullis J."/>
            <person name="Levesque C.A."/>
            <person name="Hambleton S."/>
        </authorList>
    </citation>
    <scope>NUCLEOTIDE SEQUENCE</scope>
    <source>
        <strain evidence="2">DAOMC 236416</strain>
    </source>
</reference>
<feature type="region of interest" description="Disordered" evidence="1">
    <location>
        <begin position="53"/>
        <end position="76"/>
    </location>
</feature>
<keyword evidence="3" id="KW-1185">Reference proteome</keyword>